<feature type="transmembrane region" description="Helical" evidence="1">
    <location>
        <begin position="152"/>
        <end position="169"/>
    </location>
</feature>
<evidence type="ECO:0000313" key="2">
    <source>
        <dbReference type="EMBL" id="UPQ80552.1"/>
    </source>
</evidence>
<feature type="transmembrane region" description="Helical" evidence="1">
    <location>
        <begin position="120"/>
        <end position="140"/>
    </location>
</feature>
<feature type="transmembrane region" description="Helical" evidence="1">
    <location>
        <begin position="175"/>
        <end position="195"/>
    </location>
</feature>
<evidence type="ECO:0008006" key="4">
    <source>
        <dbReference type="Google" id="ProtNLM"/>
    </source>
</evidence>
<dbReference type="EMBL" id="CP096205">
    <property type="protein sequence ID" value="UPQ80552.1"/>
    <property type="molecule type" value="Genomic_DNA"/>
</dbReference>
<sequence>MKTLTTQNLKFIDNYLKKSEIFYDDIRMELTDHIASAVEEKMKVDNIDFYDAFKSYMILNKKELLKKFSGSGFKSFEPIKSFGLFLLKPINLPLGIVFIFSFHYFQNIINKANFVLNFNYHWMAFIILFGLSHQIFFGLIKKKRFFMVEQSMWILFLFQQILNLFANPRQIDNVIHFYINYFFIYLTIMFLLFYVNRIKKYYNNKHIWN</sequence>
<keyword evidence="3" id="KW-1185">Reference proteome</keyword>
<accession>A0ABY4KIA5</accession>
<organism evidence="2 3">
    <name type="scientific">Flavobacterium azooxidireducens</name>
    <dbReference type="NCBI Taxonomy" id="1871076"/>
    <lineage>
        <taxon>Bacteria</taxon>
        <taxon>Pseudomonadati</taxon>
        <taxon>Bacteroidota</taxon>
        <taxon>Flavobacteriia</taxon>
        <taxon>Flavobacteriales</taxon>
        <taxon>Flavobacteriaceae</taxon>
        <taxon>Flavobacterium</taxon>
    </lineage>
</organism>
<keyword evidence="1" id="KW-1133">Transmembrane helix</keyword>
<evidence type="ECO:0000256" key="1">
    <source>
        <dbReference type="SAM" id="Phobius"/>
    </source>
</evidence>
<dbReference type="RefSeq" id="WP_248436445.1">
    <property type="nucleotide sequence ID" value="NZ_CP096205.1"/>
</dbReference>
<evidence type="ECO:0000313" key="3">
    <source>
        <dbReference type="Proteomes" id="UP000830583"/>
    </source>
</evidence>
<protein>
    <recommendedName>
        <fullName evidence="4">DUF1700 domain-containing protein</fullName>
    </recommendedName>
</protein>
<gene>
    <name evidence="2" type="ORF">M0M57_06845</name>
</gene>
<keyword evidence="1" id="KW-0472">Membrane</keyword>
<feature type="transmembrane region" description="Helical" evidence="1">
    <location>
        <begin position="82"/>
        <end position="105"/>
    </location>
</feature>
<reference evidence="2" key="1">
    <citation type="submission" date="2022-04" db="EMBL/GenBank/DDBJ databases">
        <title>Consumption of N2O by Flavobacterium azooxidireducens sp. nov. isolated from Decomposing Leaf Litter of Phragmites australis (Cav.).</title>
        <authorList>
            <person name="Behrendt U."/>
            <person name="Spanner T."/>
            <person name="Augustin J."/>
            <person name="Horn M.A."/>
            <person name="Kolb S."/>
            <person name="Ulrich A."/>
        </authorList>
    </citation>
    <scope>NUCLEOTIDE SEQUENCE</scope>
    <source>
        <strain evidence="2">IGB 4-14</strain>
    </source>
</reference>
<keyword evidence="1" id="KW-0812">Transmembrane</keyword>
<name>A0ABY4KIA5_9FLAO</name>
<dbReference type="Proteomes" id="UP000830583">
    <property type="component" value="Chromosome"/>
</dbReference>
<proteinExistence type="predicted"/>